<evidence type="ECO:0000313" key="1">
    <source>
        <dbReference type="EMBL" id="KYO52373.1"/>
    </source>
</evidence>
<dbReference type="OrthoDB" id="977800at2"/>
<evidence type="ECO:0000313" key="2">
    <source>
        <dbReference type="Proteomes" id="UP000075787"/>
    </source>
</evidence>
<gene>
    <name evidence="1" type="ORF">AUP44_05125</name>
</gene>
<dbReference type="Proteomes" id="UP000075787">
    <property type="component" value="Unassembled WGS sequence"/>
</dbReference>
<reference evidence="1 2" key="1">
    <citation type="submission" date="2015-12" db="EMBL/GenBank/DDBJ databases">
        <title>Genome sequence of Tistrella mobilis MCCC 1A02139.</title>
        <authorList>
            <person name="Lu L."/>
            <person name="Lai Q."/>
            <person name="Shao Z."/>
            <person name="Qian P."/>
        </authorList>
    </citation>
    <scope>NUCLEOTIDE SEQUENCE [LARGE SCALE GENOMIC DNA]</scope>
    <source>
        <strain evidence="1 2">MCCC 1A02139</strain>
    </source>
</reference>
<name>A0A161Q3K8_9PROT</name>
<accession>A0A161Q3K8</accession>
<dbReference type="RefSeq" id="WP_062764136.1">
    <property type="nucleotide sequence ID" value="NZ_CP121043.1"/>
</dbReference>
<dbReference type="EMBL" id="LPZR01000156">
    <property type="protein sequence ID" value="KYO52373.1"/>
    <property type="molecule type" value="Genomic_DNA"/>
</dbReference>
<sequence length="264" mass="27957">MSGSPSPDSDRRIIVDHVNHTAGLVAADLRATAPVAAGLPLANMLDAWPARVARLNAAAFSIDIDLGAEKPVGVLALARTSLGPGDMVAWSAGTLRGGNDLWQGPAVAGARTGIGFHMALAPAGLVARHLRMTVTTAPASQHVDIGLIWIGPGDRPEANMVYGWRLEMEDASRIAVAEASGAEWVDRGPKRRSLVFDFSMTAGDRQAAIDRLFDRGLTRPVLCVPAPLGDWPREGMIGRIAAHGGFVRTDPLFHSTSLTIRELL</sequence>
<protein>
    <submittedName>
        <fullName evidence="1">Uncharacterized protein</fullName>
    </submittedName>
</protein>
<organism evidence="1 2">
    <name type="scientific">Tistrella mobilis</name>
    <dbReference type="NCBI Taxonomy" id="171437"/>
    <lineage>
        <taxon>Bacteria</taxon>
        <taxon>Pseudomonadati</taxon>
        <taxon>Pseudomonadota</taxon>
        <taxon>Alphaproteobacteria</taxon>
        <taxon>Geminicoccales</taxon>
        <taxon>Geminicoccaceae</taxon>
        <taxon>Tistrella</taxon>
    </lineage>
</organism>
<comment type="caution">
    <text evidence="1">The sequence shown here is derived from an EMBL/GenBank/DDBJ whole genome shotgun (WGS) entry which is preliminary data.</text>
</comment>
<proteinExistence type="predicted"/>
<dbReference type="AlphaFoldDB" id="A0A161Q3K8"/>
<dbReference type="GeneID" id="97239378"/>